<organism evidence="2 3">
    <name type="scientific">Actinobacillus pleuropneumoniae serovar 6 str. Femo</name>
    <dbReference type="NCBI Taxonomy" id="754256"/>
    <lineage>
        <taxon>Bacteria</taxon>
        <taxon>Pseudomonadati</taxon>
        <taxon>Pseudomonadota</taxon>
        <taxon>Gammaproteobacteria</taxon>
        <taxon>Pasteurellales</taxon>
        <taxon>Pasteurellaceae</taxon>
        <taxon>Actinobacillus</taxon>
    </lineage>
</organism>
<keyword evidence="1" id="KW-0472">Membrane</keyword>
<keyword evidence="1" id="KW-1133">Transmembrane helix</keyword>
<proteinExistence type="predicted"/>
<evidence type="ECO:0000313" key="3">
    <source>
        <dbReference type="Proteomes" id="UP000005341"/>
    </source>
</evidence>
<dbReference type="Proteomes" id="UP000005341">
    <property type="component" value="Unassembled WGS sequence"/>
</dbReference>
<protein>
    <submittedName>
        <fullName evidence="2">Uncharacterized protein</fullName>
    </submittedName>
</protein>
<name>A0A828PI99_ACTPL</name>
<comment type="caution">
    <text evidence="2">The sequence shown here is derived from an EMBL/GenBank/DDBJ whole genome shotgun (WGS) entry which is preliminary data.</text>
</comment>
<evidence type="ECO:0000313" key="2">
    <source>
        <dbReference type="EMBL" id="EFM91401.1"/>
    </source>
</evidence>
<dbReference type="EMBL" id="ADOG01000029">
    <property type="protein sequence ID" value="EFM91401.1"/>
    <property type="molecule type" value="Genomic_DNA"/>
</dbReference>
<evidence type="ECO:0000256" key="1">
    <source>
        <dbReference type="SAM" id="Phobius"/>
    </source>
</evidence>
<feature type="transmembrane region" description="Helical" evidence="1">
    <location>
        <begin position="12"/>
        <end position="34"/>
    </location>
</feature>
<sequence>MFYKKLSKNDRLRFKFSSFSAKILFFCIFLHSFYSGKGES</sequence>
<keyword evidence="1" id="KW-0812">Transmembrane</keyword>
<gene>
    <name evidence="2" type="ORF">appser6_16560</name>
</gene>
<accession>A0A828PI99</accession>
<dbReference type="AlphaFoldDB" id="A0A828PI99"/>
<reference evidence="2 3" key="1">
    <citation type="journal article" date="2010" name="J. Bacteriol.">
        <title>Comparative genomic characterization of Actinobacillus pleuropneumoniae.</title>
        <authorList>
            <person name="Xu Z."/>
            <person name="Chen X."/>
            <person name="Li L."/>
            <person name="Li T."/>
            <person name="Wang S."/>
            <person name="Chen H."/>
            <person name="Zhou R."/>
        </authorList>
    </citation>
    <scope>NUCLEOTIDE SEQUENCE [LARGE SCALE GENOMIC DNA]</scope>
    <source>
        <strain evidence="2 3">Femo</strain>
    </source>
</reference>